<dbReference type="Proteomes" id="UP000241193">
    <property type="component" value="Unassembled WGS sequence"/>
</dbReference>
<feature type="domain" description="ANTAR" evidence="3">
    <location>
        <begin position="136"/>
        <end position="197"/>
    </location>
</feature>
<dbReference type="InterPro" id="IPR005561">
    <property type="entry name" value="ANTAR"/>
</dbReference>
<dbReference type="SMART" id="SM01012">
    <property type="entry name" value="ANTAR"/>
    <property type="match status" value="1"/>
</dbReference>
<keyword evidence="1" id="KW-0597">Phosphoprotein</keyword>
<dbReference type="InterPro" id="IPR052048">
    <property type="entry name" value="ST_Response_Regulator"/>
</dbReference>
<evidence type="ECO:0000256" key="1">
    <source>
        <dbReference type="PROSITE-ProRule" id="PRU00169"/>
    </source>
</evidence>
<dbReference type="EMBL" id="PZKC01000004">
    <property type="protein sequence ID" value="PTD97019.1"/>
    <property type="molecule type" value="Genomic_DNA"/>
</dbReference>
<evidence type="ECO:0000259" key="2">
    <source>
        <dbReference type="PROSITE" id="PS50110"/>
    </source>
</evidence>
<dbReference type="CDD" id="cd00156">
    <property type="entry name" value="REC"/>
    <property type="match status" value="1"/>
</dbReference>
<accession>A0A2T4IGY0</accession>
<sequence>MTASTASVPASPAAARILLVEDEFVIRRTLARGMVRAGFEVWEAEDALSAMDAVGGQAPFDLAILDVSLPGMSGIKFAEWLRSNASTPFIMLSGNADDTVVQAAIHCGALSYLLKPIEVGQIVPVIRGALARGEDIRQLRENQRQIEHALQSDRCTSMAIGVLMQRHALDEREAFERLRLDARRHRVAISTHARRLLESASRRRADSKEEKEGR</sequence>
<reference evidence="4 5" key="1">
    <citation type="submission" date="2018-03" db="EMBL/GenBank/DDBJ databases">
        <authorList>
            <person name="Keele B.F."/>
        </authorList>
    </citation>
    <scope>NUCLEOTIDE SEQUENCE [LARGE SCALE GENOMIC DNA]</scope>
    <source>
        <strain evidence="4 5">D20</strain>
    </source>
</reference>
<dbReference type="OrthoDB" id="9801101at2"/>
<dbReference type="RefSeq" id="WP_107492828.1">
    <property type="nucleotide sequence ID" value="NZ_PZKC01000004.1"/>
</dbReference>
<gene>
    <name evidence="4" type="ORF">C8261_06390</name>
</gene>
<comment type="caution">
    <text evidence="4">The sequence shown here is derived from an EMBL/GenBank/DDBJ whole genome shotgun (WGS) entry which is preliminary data.</text>
</comment>
<dbReference type="Pfam" id="PF03861">
    <property type="entry name" value="ANTAR"/>
    <property type="match status" value="1"/>
</dbReference>
<feature type="domain" description="Response regulatory" evidence="2">
    <location>
        <begin position="16"/>
        <end position="130"/>
    </location>
</feature>
<reference evidence="4 5" key="2">
    <citation type="submission" date="2018-04" db="EMBL/GenBank/DDBJ databases">
        <title>Thauera lacus sp. nov., isolated from an saline lake in Inner Mongolia, China.</title>
        <authorList>
            <person name="Liang Q.-Y."/>
        </authorList>
    </citation>
    <scope>NUCLEOTIDE SEQUENCE [LARGE SCALE GENOMIC DNA]</scope>
    <source>
        <strain evidence="4 5">D20</strain>
    </source>
</reference>
<dbReference type="PIRSF" id="PIRSF036382">
    <property type="entry name" value="RR_antiterm"/>
    <property type="match status" value="1"/>
</dbReference>
<dbReference type="SMART" id="SM00448">
    <property type="entry name" value="REC"/>
    <property type="match status" value="1"/>
</dbReference>
<dbReference type="PANTHER" id="PTHR43228">
    <property type="entry name" value="TWO-COMPONENT RESPONSE REGULATOR"/>
    <property type="match status" value="1"/>
</dbReference>
<dbReference type="InterPro" id="IPR011006">
    <property type="entry name" value="CheY-like_superfamily"/>
</dbReference>
<dbReference type="Gene3D" id="1.10.10.10">
    <property type="entry name" value="Winged helix-like DNA-binding domain superfamily/Winged helix DNA-binding domain"/>
    <property type="match status" value="1"/>
</dbReference>
<dbReference type="PANTHER" id="PTHR43228:SF1">
    <property type="entry name" value="TWO-COMPONENT RESPONSE REGULATOR ARR22"/>
    <property type="match status" value="1"/>
</dbReference>
<dbReference type="InterPro" id="IPR008327">
    <property type="entry name" value="Sig_transdc_resp-reg_antiterm"/>
</dbReference>
<dbReference type="InterPro" id="IPR001789">
    <property type="entry name" value="Sig_transdc_resp-reg_receiver"/>
</dbReference>
<dbReference type="InterPro" id="IPR036388">
    <property type="entry name" value="WH-like_DNA-bd_sf"/>
</dbReference>
<dbReference type="PROSITE" id="PS50110">
    <property type="entry name" value="RESPONSE_REGULATORY"/>
    <property type="match status" value="1"/>
</dbReference>
<name>A0A2T4IGY0_9RHOO</name>
<proteinExistence type="predicted"/>
<dbReference type="Gene3D" id="3.40.50.2300">
    <property type="match status" value="1"/>
</dbReference>
<organism evidence="4 5">
    <name type="scientific">Pseudothauera lacus</name>
    <dbReference type="NCBI Taxonomy" id="2136175"/>
    <lineage>
        <taxon>Bacteria</taxon>
        <taxon>Pseudomonadati</taxon>
        <taxon>Pseudomonadota</taxon>
        <taxon>Betaproteobacteria</taxon>
        <taxon>Rhodocyclales</taxon>
        <taxon>Zoogloeaceae</taxon>
        <taxon>Pseudothauera</taxon>
    </lineage>
</organism>
<evidence type="ECO:0000313" key="5">
    <source>
        <dbReference type="Proteomes" id="UP000241193"/>
    </source>
</evidence>
<protein>
    <submittedName>
        <fullName evidence="4">Response regulator</fullName>
    </submittedName>
</protein>
<keyword evidence="5" id="KW-1185">Reference proteome</keyword>
<dbReference type="GO" id="GO:0000160">
    <property type="term" value="P:phosphorelay signal transduction system"/>
    <property type="evidence" value="ECO:0007669"/>
    <property type="project" value="InterPro"/>
</dbReference>
<dbReference type="SUPFAM" id="SSF52172">
    <property type="entry name" value="CheY-like"/>
    <property type="match status" value="1"/>
</dbReference>
<dbReference type="Pfam" id="PF00072">
    <property type="entry name" value="Response_reg"/>
    <property type="match status" value="1"/>
</dbReference>
<dbReference type="GO" id="GO:0003723">
    <property type="term" value="F:RNA binding"/>
    <property type="evidence" value="ECO:0007669"/>
    <property type="project" value="InterPro"/>
</dbReference>
<dbReference type="PROSITE" id="PS50921">
    <property type="entry name" value="ANTAR"/>
    <property type="match status" value="1"/>
</dbReference>
<dbReference type="AlphaFoldDB" id="A0A2T4IGY0"/>
<evidence type="ECO:0000259" key="3">
    <source>
        <dbReference type="PROSITE" id="PS50921"/>
    </source>
</evidence>
<evidence type="ECO:0000313" key="4">
    <source>
        <dbReference type="EMBL" id="PTD97019.1"/>
    </source>
</evidence>
<feature type="modified residue" description="4-aspartylphosphate" evidence="1">
    <location>
        <position position="66"/>
    </location>
</feature>